<gene>
    <name evidence="1" type="ORF">H9Q08_06070</name>
</gene>
<dbReference type="EMBL" id="JACSGT010000001">
    <property type="protein sequence ID" value="MCF2218862.1"/>
    <property type="molecule type" value="Genomic_DNA"/>
</dbReference>
<name>A0ABS9C581_9FLAO</name>
<comment type="caution">
    <text evidence="1">The sequence shown here is derived from an EMBL/GenBank/DDBJ whole genome shotgun (WGS) entry which is preliminary data.</text>
</comment>
<organism evidence="1 2">
    <name type="scientific">Chryseobacterium indicum</name>
    <dbReference type="NCBI Taxonomy" id="2766954"/>
    <lineage>
        <taxon>Bacteria</taxon>
        <taxon>Pseudomonadati</taxon>
        <taxon>Bacteroidota</taxon>
        <taxon>Flavobacteriia</taxon>
        <taxon>Flavobacteriales</taxon>
        <taxon>Weeksellaceae</taxon>
        <taxon>Chryseobacterium group</taxon>
        <taxon>Chryseobacterium</taxon>
    </lineage>
</organism>
<evidence type="ECO:0000313" key="2">
    <source>
        <dbReference type="Proteomes" id="UP001430374"/>
    </source>
</evidence>
<dbReference type="RefSeq" id="WP_235130556.1">
    <property type="nucleotide sequence ID" value="NZ_JACSGT010000001.1"/>
</dbReference>
<protein>
    <recommendedName>
        <fullName evidence="3">DUF4783 domain-containing protein</fullName>
    </recommendedName>
</protein>
<sequence>MKKIIISSLLLISTKIYTQEKIETVIANSNGKVLEIKKPVKYSIEETINQFYKRINSPSKLDELMSFRFYQKTPYSKFKELINSKSEKYGVYIERKLISEKFSPDNMAVAYVFNVKYTKGNLKEILILSKETITDNFQVYQYNVSEIN</sequence>
<accession>A0ABS9C581</accession>
<reference evidence="1" key="1">
    <citation type="submission" date="2021-08" db="EMBL/GenBank/DDBJ databases">
        <title>Complete genome sequence of Chryseobacterium sp strain PS-8.</title>
        <authorList>
            <person name="Das S.K."/>
        </authorList>
    </citation>
    <scope>NUCLEOTIDE SEQUENCE</scope>
    <source>
        <strain evidence="1">PS-8</strain>
    </source>
</reference>
<evidence type="ECO:0008006" key="3">
    <source>
        <dbReference type="Google" id="ProtNLM"/>
    </source>
</evidence>
<proteinExistence type="predicted"/>
<evidence type="ECO:0000313" key="1">
    <source>
        <dbReference type="EMBL" id="MCF2218862.1"/>
    </source>
</evidence>
<dbReference type="Proteomes" id="UP001430374">
    <property type="component" value="Unassembled WGS sequence"/>
</dbReference>
<keyword evidence="2" id="KW-1185">Reference proteome</keyword>